<sequence>MAVLEFEKAGLRRAPARFSMGAILAVLSLAALAAAWLLPLAWIAVTSLKPAPEIIRLPIRWLPAHPTAHNFAVALTTNRTAPISRAFLNSTIVAVSETLLTLALDTMAGYALARLEFPGRRLAFGVVVASIMVPFQVTLVPLYLMFQQAGWLNTYQALVLPGLSRAFGVFLMRQFFLTLPRDLSDAARIDGAGPLTVFTRVALPLVRPALAALGIFTFLRSWNEFTWPLIATSRNDMMTLPVALSRLLGSFFVEYGIVMAGATVAALPLIIVFFVAQRQIIQGVALTGMKD</sequence>
<comment type="subcellular location">
    <subcellularLocation>
        <location evidence="1 7">Cell membrane</location>
        <topology evidence="1 7">Multi-pass membrane protein</topology>
    </subcellularLocation>
</comment>
<dbReference type="AlphaFoldDB" id="A0A537JW47"/>
<dbReference type="InterPro" id="IPR035906">
    <property type="entry name" value="MetI-like_sf"/>
</dbReference>
<comment type="similarity">
    <text evidence="7">Belongs to the binding-protein-dependent transport system permease family.</text>
</comment>
<dbReference type="PROSITE" id="PS50928">
    <property type="entry name" value="ABC_TM1"/>
    <property type="match status" value="1"/>
</dbReference>
<dbReference type="CDD" id="cd06261">
    <property type="entry name" value="TM_PBP2"/>
    <property type="match status" value="1"/>
</dbReference>
<dbReference type="PANTHER" id="PTHR43744">
    <property type="entry name" value="ABC TRANSPORTER PERMEASE PROTEIN MG189-RELATED-RELATED"/>
    <property type="match status" value="1"/>
</dbReference>
<name>A0A537JW47_9BACT</name>
<dbReference type="GO" id="GO:0055085">
    <property type="term" value="P:transmembrane transport"/>
    <property type="evidence" value="ECO:0007669"/>
    <property type="project" value="InterPro"/>
</dbReference>
<evidence type="ECO:0000256" key="1">
    <source>
        <dbReference type="ARBA" id="ARBA00004651"/>
    </source>
</evidence>
<evidence type="ECO:0000256" key="2">
    <source>
        <dbReference type="ARBA" id="ARBA00022448"/>
    </source>
</evidence>
<reference evidence="9 10" key="1">
    <citation type="journal article" date="2019" name="Nat. Microbiol.">
        <title>Mediterranean grassland soil C-N compound turnover is dependent on rainfall and depth, and is mediated by genomically divergent microorganisms.</title>
        <authorList>
            <person name="Diamond S."/>
            <person name="Andeer P.F."/>
            <person name="Li Z."/>
            <person name="Crits-Christoph A."/>
            <person name="Burstein D."/>
            <person name="Anantharaman K."/>
            <person name="Lane K.R."/>
            <person name="Thomas B.C."/>
            <person name="Pan C."/>
            <person name="Northen T.R."/>
            <person name="Banfield J.F."/>
        </authorList>
    </citation>
    <scope>NUCLEOTIDE SEQUENCE [LARGE SCALE GENOMIC DNA]</scope>
    <source>
        <strain evidence="9">NP_3</strain>
    </source>
</reference>
<dbReference type="PANTHER" id="PTHR43744:SF12">
    <property type="entry name" value="ABC TRANSPORTER PERMEASE PROTEIN MG189-RELATED"/>
    <property type="match status" value="1"/>
</dbReference>
<evidence type="ECO:0000313" key="10">
    <source>
        <dbReference type="Proteomes" id="UP000318509"/>
    </source>
</evidence>
<dbReference type="InterPro" id="IPR000515">
    <property type="entry name" value="MetI-like"/>
</dbReference>
<accession>A0A537JW47</accession>
<comment type="caution">
    <text evidence="9">The sequence shown here is derived from an EMBL/GenBank/DDBJ whole genome shotgun (WGS) entry which is preliminary data.</text>
</comment>
<evidence type="ECO:0000256" key="4">
    <source>
        <dbReference type="ARBA" id="ARBA00022692"/>
    </source>
</evidence>
<evidence type="ECO:0000256" key="5">
    <source>
        <dbReference type="ARBA" id="ARBA00022989"/>
    </source>
</evidence>
<evidence type="ECO:0000259" key="8">
    <source>
        <dbReference type="PROSITE" id="PS50928"/>
    </source>
</evidence>
<proteinExistence type="inferred from homology"/>
<feature type="transmembrane region" description="Helical" evidence="7">
    <location>
        <begin position="86"/>
        <end position="110"/>
    </location>
</feature>
<dbReference type="GO" id="GO:0005886">
    <property type="term" value="C:plasma membrane"/>
    <property type="evidence" value="ECO:0007669"/>
    <property type="project" value="UniProtKB-SubCell"/>
</dbReference>
<protein>
    <submittedName>
        <fullName evidence="9">Carbohydrate ABC transporter permease</fullName>
    </submittedName>
</protein>
<feature type="domain" description="ABC transmembrane type-1" evidence="8">
    <location>
        <begin position="87"/>
        <end position="276"/>
    </location>
</feature>
<evidence type="ECO:0000313" key="9">
    <source>
        <dbReference type="EMBL" id="TMI87769.1"/>
    </source>
</evidence>
<evidence type="ECO:0000256" key="7">
    <source>
        <dbReference type="RuleBase" id="RU363032"/>
    </source>
</evidence>
<evidence type="ECO:0000256" key="6">
    <source>
        <dbReference type="ARBA" id="ARBA00023136"/>
    </source>
</evidence>
<feature type="transmembrane region" description="Helical" evidence="7">
    <location>
        <begin position="158"/>
        <end position="176"/>
    </location>
</feature>
<dbReference type="Proteomes" id="UP000318509">
    <property type="component" value="Unassembled WGS sequence"/>
</dbReference>
<dbReference type="SUPFAM" id="SSF161098">
    <property type="entry name" value="MetI-like"/>
    <property type="match status" value="1"/>
</dbReference>
<feature type="transmembrane region" description="Helical" evidence="7">
    <location>
        <begin position="255"/>
        <end position="276"/>
    </location>
</feature>
<keyword evidence="6 7" id="KW-0472">Membrane</keyword>
<keyword evidence="2 7" id="KW-0813">Transport</keyword>
<feature type="transmembrane region" description="Helical" evidence="7">
    <location>
        <begin position="21"/>
        <end position="45"/>
    </location>
</feature>
<feature type="transmembrane region" description="Helical" evidence="7">
    <location>
        <begin position="122"/>
        <end position="146"/>
    </location>
</feature>
<keyword evidence="4 7" id="KW-0812">Transmembrane</keyword>
<keyword evidence="3" id="KW-1003">Cell membrane</keyword>
<gene>
    <name evidence="9" type="ORF">E6H00_14690</name>
</gene>
<keyword evidence="5 7" id="KW-1133">Transmembrane helix</keyword>
<organism evidence="9 10">
    <name type="scientific">Candidatus Segetimicrobium genomatis</name>
    <dbReference type="NCBI Taxonomy" id="2569760"/>
    <lineage>
        <taxon>Bacteria</taxon>
        <taxon>Bacillati</taxon>
        <taxon>Candidatus Sysuimicrobiota</taxon>
        <taxon>Candidatus Sysuimicrobiia</taxon>
        <taxon>Candidatus Sysuimicrobiales</taxon>
        <taxon>Candidatus Segetimicrobiaceae</taxon>
        <taxon>Candidatus Segetimicrobium</taxon>
    </lineage>
</organism>
<dbReference type="Gene3D" id="1.10.3720.10">
    <property type="entry name" value="MetI-like"/>
    <property type="match status" value="1"/>
</dbReference>
<feature type="transmembrane region" description="Helical" evidence="7">
    <location>
        <begin position="197"/>
        <end position="219"/>
    </location>
</feature>
<dbReference type="Pfam" id="PF00528">
    <property type="entry name" value="BPD_transp_1"/>
    <property type="match status" value="1"/>
</dbReference>
<dbReference type="EMBL" id="VBAK01000151">
    <property type="protein sequence ID" value="TMI87769.1"/>
    <property type="molecule type" value="Genomic_DNA"/>
</dbReference>
<evidence type="ECO:0000256" key="3">
    <source>
        <dbReference type="ARBA" id="ARBA00022475"/>
    </source>
</evidence>